<dbReference type="KEGG" id="xor:XOC_3069"/>
<evidence type="ECO:0000313" key="2">
    <source>
        <dbReference type="Proteomes" id="UP000008851"/>
    </source>
</evidence>
<proteinExistence type="predicted"/>
<gene>
    <name evidence="1" type="ORF">XOC_3069</name>
</gene>
<dbReference type="AlphaFoldDB" id="G7TM17"/>
<name>G7TM17_XANOB</name>
<dbReference type="EMBL" id="CP003057">
    <property type="protein sequence ID" value="AEQ97168.1"/>
    <property type="molecule type" value="Genomic_DNA"/>
</dbReference>
<dbReference type="Proteomes" id="UP000008851">
    <property type="component" value="Chromosome"/>
</dbReference>
<dbReference type="HOGENOM" id="CLU_2959800_0_0_6"/>
<reference evidence="1 2" key="1">
    <citation type="journal article" date="2011" name="J. Bacteriol.">
        <title>Two new complete genome sequences offer insight into host and tissue specificity of plant pathogenic Xanthomonas spp.</title>
        <authorList>
            <person name="Bogdanove A.J."/>
            <person name="Koebnik R."/>
            <person name="Lu H."/>
            <person name="Furutani A."/>
            <person name="Angiuoli S.V."/>
            <person name="Patil P.B."/>
            <person name="Van Sluys M.A."/>
            <person name="Ryan R.P."/>
            <person name="Meyer D.F."/>
            <person name="Han S.W."/>
            <person name="Aparna G."/>
            <person name="Rajaram M."/>
            <person name="Delcher A.L."/>
            <person name="Phillippy A.M."/>
            <person name="Puiu D."/>
            <person name="Schatz M.C."/>
            <person name="Shumway M."/>
            <person name="Sommer D.D."/>
            <person name="Trapnell C."/>
            <person name="Benahmed F."/>
            <person name="Dimitrov G."/>
            <person name="Madupu R."/>
            <person name="Radune D."/>
            <person name="Sullivan S."/>
            <person name="Jha G."/>
            <person name="Ishihara H."/>
            <person name="Lee S.W."/>
            <person name="Pandey A."/>
            <person name="Sharma V."/>
            <person name="Sriariyanun M."/>
            <person name="Szurek B."/>
            <person name="Vera-Cruz C.M."/>
            <person name="Dorman K.S."/>
            <person name="Ronald P.C."/>
            <person name="Verdier V."/>
            <person name="Dow J.M."/>
            <person name="Sonti R.V."/>
            <person name="Tsuge S."/>
            <person name="Brendel V.P."/>
            <person name="Rabinowicz P.D."/>
            <person name="Leach J.E."/>
            <person name="White F.F."/>
            <person name="Salzberg S.L."/>
        </authorList>
    </citation>
    <scope>NUCLEOTIDE SEQUENCE [LARGE SCALE GENOMIC DNA]</scope>
    <source>
        <strain evidence="1 2">BLS256</strain>
    </source>
</reference>
<protein>
    <submittedName>
        <fullName evidence="1">Uncharacterized protein</fullName>
    </submittedName>
</protein>
<accession>G7TM17</accession>
<evidence type="ECO:0000313" key="1">
    <source>
        <dbReference type="EMBL" id="AEQ97168.1"/>
    </source>
</evidence>
<organism evidence="1 2">
    <name type="scientific">Xanthomonas oryzae pv. oryzicola (strain BLS256)</name>
    <dbReference type="NCBI Taxonomy" id="383407"/>
    <lineage>
        <taxon>Bacteria</taxon>
        <taxon>Pseudomonadati</taxon>
        <taxon>Pseudomonadota</taxon>
        <taxon>Gammaproteobacteria</taxon>
        <taxon>Lysobacterales</taxon>
        <taxon>Lysobacteraceae</taxon>
        <taxon>Xanthomonas</taxon>
    </lineage>
</organism>
<sequence length="59" mass="6244">MPTASVALRPLAQVADAFVSDLRHAADVWRAGKKSRGMPRLFLSGEDQASPACFITSAA</sequence>